<sequence length="92" mass="10574">MTDMALADAWVLAGGLDSWKAMERALATKPQRPKTRRLQAARDGKQFPYDSCGEKTDSRFVYYDEYSSITKHYKAIRSAAKTHKISEMFLQH</sequence>
<organism evidence="1 2">
    <name type="scientific">Nonomuraea maritima</name>
    <dbReference type="NCBI Taxonomy" id="683260"/>
    <lineage>
        <taxon>Bacteria</taxon>
        <taxon>Bacillati</taxon>
        <taxon>Actinomycetota</taxon>
        <taxon>Actinomycetes</taxon>
        <taxon>Streptosporangiales</taxon>
        <taxon>Streptosporangiaceae</taxon>
        <taxon>Nonomuraea</taxon>
    </lineage>
</organism>
<proteinExistence type="predicted"/>
<name>A0A1G9DF83_9ACTN</name>
<dbReference type="EMBL" id="FNFB01000009">
    <property type="protein sequence ID" value="SDK62513.1"/>
    <property type="molecule type" value="Genomic_DNA"/>
</dbReference>
<evidence type="ECO:0000313" key="1">
    <source>
        <dbReference type="EMBL" id="SDK62513.1"/>
    </source>
</evidence>
<reference evidence="1 2" key="1">
    <citation type="submission" date="2016-10" db="EMBL/GenBank/DDBJ databases">
        <authorList>
            <person name="de Groot N.N."/>
        </authorList>
    </citation>
    <scope>NUCLEOTIDE SEQUENCE [LARGE SCALE GENOMIC DNA]</scope>
    <source>
        <strain evidence="1 2">CGMCC 4.5681</strain>
    </source>
</reference>
<accession>A0A1G9DF83</accession>
<dbReference type="STRING" id="683260.SAMN05421874_109113"/>
<dbReference type="AlphaFoldDB" id="A0A1G9DF83"/>
<gene>
    <name evidence="1" type="ORF">SAMN05421874_109113</name>
</gene>
<dbReference type="Proteomes" id="UP000198683">
    <property type="component" value="Unassembled WGS sequence"/>
</dbReference>
<keyword evidence="2" id="KW-1185">Reference proteome</keyword>
<protein>
    <submittedName>
        <fullName evidence="1">Uncharacterized protein</fullName>
    </submittedName>
</protein>
<evidence type="ECO:0000313" key="2">
    <source>
        <dbReference type="Proteomes" id="UP000198683"/>
    </source>
</evidence>